<sequence length="364" mass="40269">MEMENEKIEPSYGGLYERVEKICSENNIVQNSSKYIDAVGGHLRKLVDDVVNDLYDQAGDVVEFFSDMSLGHGVMVVASGNKNKMISGIALHEKLLTSTEREYIVSSFKDVNKSGSDEKSTTIDVEKTFESDDGSLKDNGTQIYISNKSGVGLEESTSNGKSIKDMNHEVIANYTQLLTKKNAAGVMKETVTEQAEGLNFSSIRQAESHSFLESSLSVPTDSLPLRCETVSSVSCENILIVRKSSIQSSFVQSEPRKAENEHGQNIEPDISEAYVILSEKGDVDSFSREDEFNNPHLFIPNAENMNDFELIEEFEELKLEDCCDAIPKNKIASLSSQATEKVSLKVDCYVANNGLLFIDISSLF</sequence>
<gene>
    <name evidence="1" type="ORF">AXF42_Ash001041</name>
</gene>
<protein>
    <submittedName>
        <fullName evidence="1">Uncharacterized protein</fullName>
    </submittedName>
</protein>
<dbReference type="Proteomes" id="UP000236161">
    <property type="component" value="Unassembled WGS sequence"/>
</dbReference>
<accession>A0A2I0ATS4</accession>
<dbReference type="AlphaFoldDB" id="A0A2I0ATS4"/>
<keyword evidence="2" id="KW-1185">Reference proteome</keyword>
<proteinExistence type="predicted"/>
<reference evidence="1 2" key="1">
    <citation type="journal article" date="2017" name="Nature">
        <title>The Apostasia genome and the evolution of orchids.</title>
        <authorList>
            <person name="Zhang G.Q."/>
            <person name="Liu K.W."/>
            <person name="Li Z."/>
            <person name="Lohaus R."/>
            <person name="Hsiao Y.Y."/>
            <person name="Niu S.C."/>
            <person name="Wang J.Y."/>
            <person name="Lin Y.C."/>
            <person name="Xu Q."/>
            <person name="Chen L.J."/>
            <person name="Yoshida K."/>
            <person name="Fujiwara S."/>
            <person name="Wang Z.W."/>
            <person name="Zhang Y.Q."/>
            <person name="Mitsuda N."/>
            <person name="Wang M."/>
            <person name="Liu G.H."/>
            <person name="Pecoraro L."/>
            <person name="Huang H.X."/>
            <person name="Xiao X.J."/>
            <person name="Lin M."/>
            <person name="Wu X.Y."/>
            <person name="Wu W.L."/>
            <person name="Chen Y.Y."/>
            <person name="Chang S.B."/>
            <person name="Sakamoto S."/>
            <person name="Ohme-Takagi M."/>
            <person name="Yagi M."/>
            <person name="Zeng S.J."/>
            <person name="Shen C.Y."/>
            <person name="Yeh C.M."/>
            <person name="Luo Y.B."/>
            <person name="Tsai W.C."/>
            <person name="Van de Peer Y."/>
            <person name="Liu Z.J."/>
        </authorList>
    </citation>
    <scope>NUCLEOTIDE SEQUENCE [LARGE SCALE GENOMIC DNA]</scope>
    <source>
        <strain evidence="2">cv. Shenzhen</strain>
        <tissue evidence="1">Stem</tissue>
    </source>
</reference>
<dbReference type="EMBL" id="KZ451950">
    <property type="protein sequence ID" value="PKA58948.1"/>
    <property type="molecule type" value="Genomic_DNA"/>
</dbReference>
<dbReference type="OrthoDB" id="737758at2759"/>
<organism evidence="1 2">
    <name type="scientific">Apostasia shenzhenica</name>
    <dbReference type="NCBI Taxonomy" id="1088818"/>
    <lineage>
        <taxon>Eukaryota</taxon>
        <taxon>Viridiplantae</taxon>
        <taxon>Streptophyta</taxon>
        <taxon>Embryophyta</taxon>
        <taxon>Tracheophyta</taxon>
        <taxon>Spermatophyta</taxon>
        <taxon>Magnoliopsida</taxon>
        <taxon>Liliopsida</taxon>
        <taxon>Asparagales</taxon>
        <taxon>Orchidaceae</taxon>
        <taxon>Apostasioideae</taxon>
        <taxon>Apostasia</taxon>
    </lineage>
</organism>
<evidence type="ECO:0000313" key="1">
    <source>
        <dbReference type="EMBL" id="PKA58948.1"/>
    </source>
</evidence>
<evidence type="ECO:0000313" key="2">
    <source>
        <dbReference type="Proteomes" id="UP000236161"/>
    </source>
</evidence>
<name>A0A2I0ATS4_9ASPA</name>